<gene>
    <name evidence="1" type="ORF">ACFO6X_08390</name>
</gene>
<accession>A0ABV9QBQ2</accession>
<evidence type="ECO:0000313" key="1">
    <source>
        <dbReference type="EMBL" id="MFC4788996.1"/>
    </source>
</evidence>
<dbReference type="Proteomes" id="UP001596001">
    <property type="component" value="Unassembled WGS sequence"/>
</dbReference>
<organism evidence="1 2">
    <name type="scientific">Giesbergeria sinuosa</name>
    <dbReference type="NCBI Taxonomy" id="80883"/>
    <lineage>
        <taxon>Bacteria</taxon>
        <taxon>Pseudomonadati</taxon>
        <taxon>Pseudomonadota</taxon>
        <taxon>Betaproteobacteria</taxon>
        <taxon>Burkholderiales</taxon>
        <taxon>Comamonadaceae</taxon>
        <taxon>Giesbergeria</taxon>
    </lineage>
</organism>
<comment type="caution">
    <text evidence="1">The sequence shown here is derived from an EMBL/GenBank/DDBJ whole genome shotgun (WGS) entry which is preliminary data.</text>
</comment>
<keyword evidence="2" id="KW-1185">Reference proteome</keyword>
<dbReference type="RefSeq" id="WP_382431963.1">
    <property type="nucleotide sequence ID" value="NZ_JBHSHJ010000005.1"/>
</dbReference>
<reference evidence="2" key="1">
    <citation type="journal article" date="2019" name="Int. J. Syst. Evol. Microbiol.">
        <title>The Global Catalogue of Microorganisms (GCM) 10K type strain sequencing project: providing services to taxonomists for standard genome sequencing and annotation.</title>
        <authorList>
            <consortium name="The Broad Institute Genomics Platform"/>
            <consortium name="The Broad Institute Genome Sequencing Center for Infectious Disease"/>
            <person name="Wu L."/>
            <person name="Ma J."/>
        </authorList>
    </citation>
    <scope>NUCLEOTIDE SEQUENCE [LARGE SCALE GENOMIC DNA]</scope>
    <source>
        <strain evidence="2">CCUG 49452</strain>
    </source>
</reference>
<sequence length="127" mass="14035">MMHLRGWRQRLVWWLLWGMVFAAIAPAISKGLAANASTVVEVCNSQGIQRITVNLGSTNSPETHVATDVHCGYCLLQHHCPTLPSQPPQWGLLTVARHVLRLDPDRTTALGHFARSAHRVRAPPAFS</sequence>
<evidence type="ECO:0000313" key="2">
    <source>
        <dbReference type="Proteomes" id="UP001596001"/>
    </source>
</evidence>
<dbReference type="EMBL" id="JBHSHJ010000005">
    <property type="protein sequence ID" value="MFC4788996.1"/>
    <property type="molecule type" value="Genomic_DNA"/>
</dbReference>
<dbReference type="InterPro" id="IPR021333">
    <property type="entry name" value="DUF2946"/>
</dbReference>
<protein>
    <submittedName>
        <fullName evidence="1">DUF2946 domain-containing protein</fullName>
    </submittedName>
</protein>
<name>A0ABV9QBQ2_9BURK</name>
<dbReference type="Pfam" id="PF11162">
    <property type="entry name" value="DUF2946"/>
    <property type="match status" value="1"/>
</dbReference>
<proteinExistence type="predicted"/>